<dbReference type="Pfam" id="PF00583">
    <property type="entry name" value="Acetyltransf_1"/>
    <property type="match status" value="1"/>
</dbReference>
<evidence type="ECO:0000256" key="1">
    <source>
        <dbReference type="ARBA" id="ARBA00022679"/>
    </source>
</evidence>
<organism evidence="4 5">
    <name type="scientific">Flavisolibacter ginsenosidimutans</name>
    <dbReference type="NCBI Taxonomy" id="661481"/>
    <lineage>
        <taxon>Bacteria</taxon>
        <taxon>Pseudomonadati</taxon>
        <taxon>Bacteroidota</taxon>
        <taxon>Chitinophagia</taxon>
        <taxon>Chitinophagales</taxon>
        <taxon>Chitinophagaceae</taxon>
        <taxon>Flavisolibacter</taxon>
    </lineage>
</organism>
<dbReference type="EMBL" id="CP042433">
    <property type="protein sequence ID" value="QEC54537.1"/>
    <property type="molecule type" value="Genomic_DNA"/>
</dbReference>
<keyword evidence="1 4" id="KW-0808">Transferase</keyword>
<dbReference type="SUPFAM" id="SSF55729">
    <property type="entry name" value="Acyl-CoA N-acyltransferases (Nat)"/>
    <property type="match status" value="1"/>
</dbReference>
<dbReference type="OrthoDB" id="9796381at2"/>
<dbReference type="Proteomes" id="UP000321204">
    <property type="component" value="Chromosome"/>
</dbReference>
<sequence>MNFRTATTSDAPALNKLVNSAYRGDSSKKGWTTEADLLDGVRTSEDSLRRTINRNDAIVLLAEEDGELNGCVYLEKQNDALYLGMLTVKPELQGKGLGAQLMAASEKHAKQIGCKKIKMTVITARDELIAYYGRKGFVDTGFREDFPKDPAFGIPKQPLQFMVMEKSLRD</sequence>
<accession>A0A5B8UCX6</accession>
<keyword evidence="5" id="KW-1185">Reference proteome</keyword>
<dbReference type="GO" id="GO:0016747">
    <property type="term" value="F:acyltransferase activity, transferring groups other than amino-acyl groups"/>
    <property type="evidence" value="ECO:0007669"/>
    <property type="project" value="InterPro"/>
</dbReference>
<keyword evidence="2" id="KW-0012">Acyltransferase</keyword>
<dbReference type="InterPro" id="IPR050832">
    <property type="entry name" value="Bact_Acetyltransf"/>
</dbReference>
<protein>
    <submittedName>
        <fullName evidence="4">GNAT family N-acetyltransferase</fullName>
    </submittedName>
</protein>
<dbReference type="KEGG" id="fgg:FSB75_01010"/>
<name>A0A5B8UCX6_9BACT</name>
<dbReference type="AlphaFoldDB" id="A0A5B8UCX6"/>
<dbReference type="Gene3D" id="3.40.630.30">
    <property type="match status" value="1"/>
</dbReference>
<gene>
    <name evidence="4" type="ORF">FSB75_01010</name>
</gene>
<dbReference type="PANTHER" id="PTHR43877:SF2">
    <property type="entry name" value="AMINOALKYLPHOSPHONATE N-ACETYLTRANSFERASE-RELATED"/>
    <property type="match status" value="1"/>
</dbReference>
<proteinExistence type="predicted"/>
<evidence type="ECO:0000313" key="4">
    <source>
        <dbReference type="EMBL" id="QEC54537.1"/>
    </source>
</evidence>
<evidence type="ECO:0000259" key="3">
    <source>
        <dbReference type="PROSITE" id="PS51186"/>
    </source>
</evidence>
<dbReference type="InterPro" id="IPR016181">
    <property type="entry name" value="Acyl_CoA_acyltransferase"/>
</dbReference>
<feature type="domain" description="N-acetyltransferase" evidence="3">
    <location>
        <begin position="1"/>
        <end position="169"/>
    </location>
</feature>
<dbReference type="PROSITE" id="PS51186">
    <property type="entry name" value="GNAT"/>
    <property type="match status" value="1"/>
</dbReference>
<dbReference type="PANTHER" id="PTHR43877">
    <property type="entry name" value="AMINOALKYLPHOSPHONATE N-ACETYLTRANSFERASE-RELATED-RELATED"/>
    <property type="match status" value="1"/>
</dbReference>
<dbReference type="InterPro" id="IPR000182">
    <property type="entry name" value="GNAT_dom"/>
</dbReference>
<dbReference type="RefSeq" id="WP_146781559.1">
    <property type="nucleotide sequence ID" value="NZ_BAABIO010000006.1"/>
</dbReference>
<evidence type="ECO:0000256" key="2">
    <source>
        <dbReference type="ARBA" id="ARBA00023315"/>
    </source>
</evidence>
<reference evidence="4 5" key="1">
    <citation type="journal article" date="2015" name="Int. J. Syst. Evol. Microbiol.">
        <title>Flavisolibacter ginsenosidimutans sp. nov., with ginsenoside-converting activity isolated from soil used for cultivating ginseng.</title>
        <authorList>
            <person name="Zhao Y."/>
            <person name="Liu Q."/>
            <person name="Kang M.S."/>
            <person name="Jin F."/>
            <person name="Yu H."/>
            <person name="Im W.T."/>
        </authorList>
    </citation>
    <scope>NUCLEOTIDE SEQUENCE [LARGE SCALE GENOMIC DNA]</scope>
    <source>
        <strain evidence="4 5">Gsoil 636</strain>
    </source>
</reference>
<dbReference type="CDD" id="cd04301">
    <property type="entry name" value="NAT_SF"/>
    <property type="match status" value="1"/>
</dbReference>
<evidence type="ECO:0000313" key="5">
    <source>
        <dbReference type="Proteomes" id="UP000321204"/>
    </source>
</evidence>